<feature type="region of interest" description="Disordered" evidence="1">
    <location>
        <begin position="127"/>
        <end position="152"/>
    </location>
</feature>
<feature type="region of interest" description="Disordered" evidence="1">
    <location>
        <begin position="16"/>
        <end position="70"/>
    </location>
</feature>
<evidence type="ECO:0000313" key="3">
    <source>
        <dbReference type="Proteomes" id="UP000053611"/>
    </source>
</evidence>
<keyword evidence="3" id="KW-1185">Reference proteome</keyword>
<feature type="compositionally biased region" description="Basic residues" evidence="1">
    <location>
        <begin position="32"/>
        <end position="41"/>
    </location>
</feature>
<dbReference type="Proteomes" id="UP000053611">
    <property type="component" value="Unassembled WGS sequence"/>
</dbReference>
<sequence length="152" mass="16845">MNSSLITLSHASHHSLVASDSSDEVRGDVSRLPHRGPRRPRQSAPESKNEDSRAWWRSSTTWPSGEGGKVTKLADVGRAVMSTTVEAEYVGALEIRVFRSMTEVRAPIHSASFLYLFITQTGWERSPSEQHALCTPSRCTRTRPRPADSAAR</sequence>
<gene>
    <name evidence="2" type="ORF">CC85DRAFT_166004</name>
</gene>
<proteinExistence type="predicted"/>
<protein>
    <submittedName>
        <fullName evidence="2">Uncharacterized protein</fullName>
    </submittedName>
</protein>
<organism evidence="2 3">
    <name type="scientific">Cutaneotrichosporon oleaginosum</name>
    <dbReference type="NCBI Taxonomy" id="879819"/>
    <lineage>
        <taxon>Eukaryota</taxon>
        <taxon>Fungi</taxon>
        <taxon>Dikarya</taxon>
        <taxon>Basidiomycota</taxon>
        <taxon>Agaricomycotina</taxon>
        <taxon>Tremellomycetes</taxon>
        <taxon>Trichosporonales</taxon>
        <taxon>Trichosporonaceae</taxon>
        <taxon>Cutaneotrichosporon</taxon>
    </lineage>
</organism>
<evidence type="ECO:0000313" key="2">
    <source>
        <dbReference type="EMBL" id="KLT39960.1"/>
    </source>
</evidence>
<name>A0A0J0XFW0_9TREE</name>
<evidence type="ECO:0000256" key="1">
    <source>
        <dbReference type="SAM" id="MobiDB-lite"/>
    </source>
</evidence>
<accession>A0A0J0XFW0</accession>
<dbReference type="EMBL" id="KQ087244">
    <property type="protein sequence ID" value="KLT39960.1"/>
    <property type="molecule type" value="Genomic_DNA"/>
</dbReference>
<reference evidence="2 3" key="1">
    <citation type="submission" date="2015-03" db="EMBL/GenBank/DDBJ databases">
        <title>Genomics and transcriptomics of the oil-accumulating basidiomycete yeast T. oleaginosus allow insights into substrate utilization and the diverse evolutionary trajectories of mating systems in fungi.</title>
        <authorList>
            <consortium name="DOE Joint Genome Institute"/>
            <person name="Kourist R."/>
            <person name="Kracht O."/>
            <person name="Bracharz F."/>
            <person name="Lipzen A."/>
            <person name="Nolan M."/>
            <person name="Ohm R."/>
            <person name="Grigoriev I."/>
            <person name="Sun S."/>
            <person name="Heitman J."/>
            <person name="Bruck T."/>
            <person name="Nowrousian M."/>
        </authorList>
    </citation>
    <scope>NUCLEOTIDE SEQUENCE [LARGE SCALE GENOMIC DNA]</scope>
    <source>
        <strain evidence="2 3">IBC0246</strain>
    </source>
</reference>
<dbReference type="AlphaFoldDB" id="A0A0J0XFW0"/>